<comment type="subcellular location">
    <subcellularLocation>
        <location evidence="1">Membrane</location>
        <topology evidence="1">Single-pass type I membrane protein</topology>
    </subcellularLocation>
</comment>
<organism evidence="12 13">
    <name type="scientific">Mesocestoides corti</name>
    <name type="common">Flatworm</name>
    <dbReference type="NCBI Taxonomy" id="53468"/>
    <lineage>
        <taxon>Eukaryota</taxon>
        <taxon>Metazoa</taxon>
        <taxon>Spiralia</taxon>
        <taxon>Lophotrochozoa</taxon>
        <taxon>Platyhelminthes</taxon>
        <taxon>Cestoda</taxon>
        <taxon>Eucestoda</taxon>
        <taxon>Cyclophyllidea</taxon>
        <taxon>Mesocestoididae</taxon>
        <taxon>Mesocestoides</taxon>
    </lineage>
</organism>
<evidence type="ECO:0000256" key="9">
    <source>
        <dbReference type="SAM" id="SignalP"/>
    </source>
</evidence>
<accession>A0A0R3U1L7</accession>
<evidence type="ECO:0000256" key="4">
    <source>
        <dbReference type="ARBA" id="ARBA00023157"/>
    </source>
</evidence>
<protein>
    <recommendedName>
        <fullName evidence="14">Nephrin</fullName>
    </recommendedName>
</protein>
<evidence type="ECO:0000256" key="5">
    <source>
        <dbReference type="ARBA" id="ARBA00023180"/>
    </source>
</evidence>
<dbReference type="Pfam" id="PF00041">
    <property type="entry name" value="fn3"/>
    <property type="match status" value="1"/>
</dbReference>
<evidence type="ECO:0000313" key="13">
    <source>
        <dbReference type="Proteomes" id="UP000267029"/>
    </source>
</evidence>
<dbReference type="OrthoDB" id="8049355at2759"/>
<dbReference type="InterPro" id="IPR036179">
    <property type="entry name" value="Ig-like_dom_sf"/>
</dbReference>
<evidence type="ECO:0000256" key="7">
    <source>
        <dbReference type="SAM" id="MobiDB-lite"/>
    </source>
</evidence>
<dbReference type="STRING" id="53468.A0A0R3U1L7"/>
<dbReference type="InterPro" id="IPR013783">
    <property type="entry name" value="Ig-like_fold"/>
</dbReference>
<keyword evidence="5" id="KW-0325">Glycoprotein</keyword>
<feature type="signal peptide" evidence="9">
    <location>
        <begin position="1"/>
        <end position="18"/>
    </location>
</feature>
<feature type="region of interest" description="Disordered" evidence="7">
    <location>
        <begin position="1335"/>
        <end position="1376"/>
    </location>
</feature>
<keyword evidence="2" id="KW-0677">Repeat</keyword>
<dbReference type="Pfam" id="PF08205">
    <property type="entry name" value="C2-set_2"/>
    <property type="match status" value="1"/>
</dbReference>
<evidence type="ECO:0000256" key="8">
    <source>
        <dbReference type="SAM" id="Phobius"/>
    </source>
</evidence>
<feature type="compositionally biased region" description="Low complexity" evidence="7">
    <location>
        <begin position="1535"/>
        <end position="1547"/>
    </location>
</feature>
<dbReference type="CDD" id="cd00063">
    <property type="entry name" value="FN3"/>
    <property type="match status" value="1"/>
</dbReference>
<feature type="domain" description="Ig-like" evidence="10">
    <location>
        <begin position="974"/>
        <end position="1100"/>
    </location>
</feature>
<feature type="chain" id="PRO_5030017377" description="Nephrin" evidence="9">
    <location>
        <begin position="19"/>
        <end position="1867"/>
    </location>
</feature>
<feature type="domain" description="Ig-like" evidence="10">
    <location>
        <begin position="1117"/>
        <end position="1226"/>
    </location>
</feature>
<dbReference type="InterPro" id="IPR051275">
    <property type="entry name" value="Cell_adhesion_signaling"/>
</dbReference>
<evidence type="ECO:0000256" key="6">
    <source>
        <dbReference type="ARBA" id="ARBA00023319"/>
    </source>
</evidence>
<dbReference type="InterPro" id="IPR013151">
    <property type="entry name" value="Immunoglobulin_dom"/>
</dbReference>
<evidence type="ECO:0000256" key="1">
    <source>
        <dbReference type="ARBA" id="ARBA00004479"/>
    </source>
</evidence>
<name>A0A0R3U1L7_MESCO</name>
<dbReference type="InterPro" id="IPR036116">
    <property type="entry name" value="FN3_sf"/>
</dbReference>
<evidence type="ECO:0000256" key="3">
    <source>
        <dbReference type="ARBA" id="ARBA00023136"/>
    </source>
</evidence>
<feature type="domain" description="Ig-like" evidence="10">
    <location>
        <begin position="62"/>
        <end position="168"/>
    </location>
</feature>
<feature type="transmembrane region" description="Helical" evidence="8">
    <location>
        <begin position="1382"/>
        <end position="1408"/>
    </location>
</feature>
<dbReference type="Proteomes" id="UP000267029">
    <property type="component" value="Unassembled WGS sequence"/>
</dbReference>
<dbReference type="InterPro" id="IPR007110">
    <property type="entry name" value="Ig-like_dom"/>
</dbReference>
<dbReference type="SUPFAM" id="SSF49265">
    <property type="entry name" value="Fibronectin type III"/>
    <property type="match status" value="1"/>
</dbReference>
<dbReference type="PANTHER" id="PTHR11640:SF31">
    <property type="entry name" value="IRREGULAR CHIASM C-ROUGHEST PROTEIN-RELATED"/>
    <property type="match status" value="1"/>
</dbReference>
<dbReference type="InterPro" id="IPR003961">
    <property type="entry name" value="FN3_dom"/>
</dbReference>
<keyword evidence="9" id="KW-0732">Signal</keyword>
<dbReference type="PANTHER" id="PTHR11640">
    <property type="entry name" value="NEPHRIN"/>
    <property type="match status" value="1"/>
</dbReference>
<dbReference type="InterPro" id="IPR003598">
    <property type="entry name" value="Ig_sub2"/>
</dbReference>
<dbReference type="SMART" id="SM00060">
    <property type="entry name" value="FN3"/>
    <property type="match status" value="1"/>
</dbReference>
<feature type="domain" description="Ig-like" evidence="10">
    <location>
        <begin position="720"/>
        <end position="757"/>
    </location>
</feature>
<dbReference type="Pfam" id="PF00047">
    <property type="entry name" value="ig"/>
    <property type="match status" value="1"/>
</dbReference>
<dbReference type="Gene3D" id="2.60.40.10">
    <property type="entry name" value="Immunoglobulins"/>
    <property type="match status" value="8"/>
</dbReference>
<keyword evidence="6" id="KW-0393">Immunoglobulin domain</keyword>
<evidence type="ECO:0000259" key="11">
    <source>
        <dbReference type="PROSITE" id="PS50853"/>
    </source>
</evidence>
<dbReference type="Pfam" id="PF07679">
    <property type="entry name" value="I-set"/>
    <property type="match status" value="1"/>
</dbReference>
<dbReference type="EMBL" id="UXSR01000021">
    <property type="protein sequence ID" value="VDD74265.1"/>
    <property type="molecule type" value="Genomic_DNA"/>
</dbReference>
<evidence type="ECO:0000256" key="2">
    <source>
        <dbReference type="ARBA" id="ARBA00022737"/>
    </source>
</evidence>
<dbReference type="SUPFAM" id="SSF48726">
    <property type="entry name" value="Immunoglobulin"/>
    <property type="match status" value="6"/>
</dbReference>
<keyword evidence="13" id="KW-1185">Reference proteome</keyword>
<evidence type="ECO:0008006" key="14">
    <source>
        <dbReference type="Google" id="ProtNLM"/>
    </source>
</evidence>
<feature type="compositionally biased region" description="Gly residues" evidence="7">
    <location>
        <begin position="1638"/>
        <end position="1655"/>
    </location>
</feature>
<dbReference type="GO" id="GO:0050839">
    <property type="term" value="F:cell adhesion molecule binding"/>
    <property type="evidence" value="ECO:0007669"/>
    <property type="project" value="TreeGrafter"/>
</dbReference>
<dbReference type="PROSITE" id="PS50853">
    <property type="entry name" value="FN3"/>
    <property type="match status" value="1"/>
</dbReference>
<dbReference type="InterPro" id="IPR013098">
    <property type="entry name" value="Ig_I-set"/>
</dbReference>
<keyword evidence="3 8" id="KW-0472">Membrane</keyword>
<feature type="domain" description="Ig-like" evidence="10">
    <location>
        <begin position="598"/>
        <end position="696"/>
    </location>
</feature>
<keyword evidence="4" id="KW-1015">Disulfide bond</keyword>
<evidence type="ECO:0000259" key="10">
    <source>
        <dbReference type="PROSITE" id="PS50835"/>
    </source>
</evidence>
<evidence type="ECO:0000313" key="12">
    <source>
        <dbReference type="EMBL" id="VDD74265.1"/>
    </source>
</evidence>
<dbReference type="InterPro" id="IPR003599">
    <property type="entry name" value="Ig_sub"/>
</dbReference>
<feature type="region of interest" description="Disordered" evidence="7">
    <location>
        <begin position="1620"/>
        <end position="1655"/>
    </location>
</feature>
<keyword evidence="8" id="KW-0812">Transmembrane</keyword>
<dbReference type="PROSITE" id="PS50835">
    <property type="entry name" value="IG_LIKE"/>
    <property type="match status" value="7"/>
</dbReference>
<sequence>MRPQELILLPFFCPFLFALSTVLNTIDQNNDDVESLRSLIFAPNSGDSVAAIEVFQSSVCSPVDEQLQRQCFSELPADRYEILEGSPVRMRCRVSRQQGKAQWRAHNTLLGYDRELRNWPKYSMQGNPDAGEHDLFISSVSSEDAGIFECQVTPTANQPLLRRSTNLSVLVVPSKPVILAPPGDPQPTKNGQLVISRPGYSSEGLSKDPSNANDKLWLICQARGGVPAPSFEWFHNGMPVRNSYMEGKETRSADSFASSGGGDGEATLVIPKSDLITGDRLTCLVSNKATQRAANLGQQKLLAEIIVTVQTPPGAPVILSPEGHIVDSMVKNEGDIVTLTCQSKPPGSPPGELIWRWEHTSSLSQSPFQNNAGDPTAAFSSTTELAKLPSLEQYSRQNSDRNQLESQLNLPGVKRAQNGLYIVCITRHMLGMEQKAKILLNVKYTFSGVCIHKQEMGSGQHTIPGIQDKINECTSSQSSSSSPTPRILYVHPERKQIFSCSTTPFFGHATIKWYGAVTANDADWYDLTNLTSIAELKRGGVNGGSYIKTVSLRLPPANSVRIGALQCRGYTSVNADPNAQTNIVDQVMLKSYEAPQRPVIRAESEREGLEEGDILKLKCEATDGEPHGRISWLKATRENTDYTPIYLISTTEHDKRGKRIFSNLDIQLTADDHLSSFKCASSNPGYPVSEAQTSAAFHVNLTFRPQHIRVDRLTETHNIPQEAPEGDPPKSITVTAGELLSLMCTAGPANPPVPLQWRQIICGSNDDANQSVLLDPSSSMNGKTPCKIINNFGDAKALPLLRSRMVSRSQVSLLVQAHHHQSRVECSTLGPEKYDEHPNWSARPLEKTSRLKNDVLLNVLFKPNFSNVLSKLNSSTSKYLPQYVTVEGASVELDLTPSSNPPIISARWFHGKFDPQTLGRWVEITERLSLPSGAPAQLRLPRVGVEHMGSYKITGTNSVGSADLVFFLNVTHAPRLIGEPLINATTKGNEAELKCRVKANPPPNPNSVYWRRVTDETPMAQNYASTMSSKVSSNASPKSQTTLQKPFINGLRCNQEFIAGRAKYYVKCFTPEPYHLVSTLHITDVDPGDVGRYECFVDNGIGSPVVRFIDLIYPFAPRVLQIERWMRAAPAYDPPKTAFNQTQIASHSPVPPTSIFCMIAAEPAPTVTWFREPANLTLVEGGQFKSSVSRVHAGRYRALLSIEFVRRVDFGSYFCQATNTMGVDIGRVLLGPASPPGKPGNPILLKATSSSLTIGWQQGFNGGPPQTFVVKWAPNDAPDAMQATETKEDLMSEVMKHTIENLSKATTYRICVSAKNALHKASPATDYLIASTTAAADPPEEAMRDEAQAGSGGWRPNAGQMAGVNSLNEDGDPAARGSSPSISMIITIATCFGCLIFITNLIIVGLVLHRRHQRKSSKLKRIPGTDSLVKCGVMDAYPTADCYPDRFLNGQHVFGPYLDSASQKDSLSQYQFEHFTQCSPSMPAEYISSTGSYFPRDSPLNLFTNSPAMITAAEQHAAAMQHHAQQHRLNSQTMSRSSSPLHSSRSHGLQPPTTPSSLEHPSHLSHQRHPSFTTSVTGSYPHDQSIYLVAAPNPHRYLADDPLGAAAAAAAALYGGLPPHHPGTVSPHSLTDKSVGGVSEGRGGGAGSSGFGGGGSRVVHTGATTLGYYSSPRMITSFYSPPRSDLNGGISNNLGSQLPNSFGQVSRRNSSFASPDRVYPVENATLERSPKRPIVSFTNDGCQPLLTQVTDMDAVNAVGVANDLTISSDLAATIPPPTDFGLPPPPVPVATTNIDSSPSPYPSSSATAVRVTNSPLRQQRFGISGESGIEWLGSQSHHPVNGLVRGGTIQQQTPLKKPPGVHFDTNM</sequence>
<reference evidence="12 13" key="1">
    <citation type="submission" date="2018-10" db="EMBL/GenBank/DDBJ databases">
        <authorList>
            <consortium name="Pathogen Informatics"/>
        </authorList>
    </citation>
    <scope>NUCLEOTIDE SEQUENCE [LARGE SCALE GENOMIC DNA]</scope>
</reference>
<dbReference type="SMART" id="SM00409">
    <property type="entry name" value="IG"/>
    <property type="match status" value="8"/>
</dbReference>
<gene>
    <name evidence="12" type="ORF">MCOS_LOCUS268</name>
</gene>
<keyword evidence="8" id="KW-1133">Transmembrane helix</keyword>
<feature type="domain" description="Ig-like" evidence="10">
    <location>
        <begin position="198"/>
        <end position="295"/>
    </location>
</feature>
<dbReference type="GO" id="GO:0098609">
    <property type="term" value="P:cell-cell adhesion"/>
    <property type="evidence" value="ECO:0007669"/>
    <property type="project" value="TreeGrafter"/>
</dbReference>
<feature type="domain" description="Fibronectin type-III" evidence="11">
    <location>
        <begin position="1238"/>
        <end position="1335"/>
    </location>
</feature>
<feature type="domain" description="Ig-like" evidence="10">
    <location>
        <begin position="316"/>
        <end position="439"/>
    </location>
</feature>
<proteinExistence type="predicted"/>
<dbReference type="GO" id="GO:0005886">
    <property type="term" value="C:plasma membrane"/>
    <property type="evidence" value="ECO:0007669"/>
    <property type="project" value="TreeGrafter"/>
</dbReference>
<dbReference type="SMART" id="SM00408">
    <property type="entry name" value="IGc2"/>
    <property type="match status" value="4"/>
</dbReference>
<dbReference type="GO" id="GO:0005911">
    <property type="term" value="C:cell-cell junction"/>
    <property type="evidence" value="ECO:0007669"/>
    <property type="project" value="TreeGrafter"/>
</dbReference>
<feature type="region of interest" description="Disordered" evidence="7">
    <location>
        <begin position="1515"/>
        <end position="1577"/>
    </location>
</feature>
<dbReference type="InterPro" id="IPR013162">
    <property type="entry name" value="CD80_C2-set"/>
</dbReference>